<dbReference type="Proteomes" id="UP000663852">
    <property type="component" value="Unassembled WGS sequence"/>
</dbReference>
<accession>A0A814UXI2</accession>
<sequence length="218" mass="24957">MDPTIAVIGSDEFGLNRTTVPVTIPNDNVAYLMYYLNCVCTVIDCKNDPDLQRLISFKNYQQLSVDEQRALVALCRKINPILLKDRVFFQIDAMCVQFNNEFYDISLVQNRLVAAESIMIAGRIRRVTKIMCYKNIWLQTFYYNPMQRLTDRFRSSTVSPVTYTQPSTSTRPTYTQPVTVKNHSSKSKYIICGVCCFVLCILPTLIGIIVGVVNYSKK</sequence>
<evidence type="ECO:0000256" key="1">
    <source>
        <dbReference type="SAM" id="Phobius"/>
    </source>
</evidence>
<proteinExistence type="predicted"/>
<keyword evidence="1" id="KW-0812">Transmembrane</keyword>
<organism evidence="2 3">
    <name type="scientific">Adineta ricciae</name>
    <name type="common">Rotifer</name>
    <dbReference type="NCBI Taxonomy" id="249248"/>
    <lineage>
        <taxon>Eukaryota</taxon>
        <taxon>Metazoa</taxon>
        <taxon>Spiralia</taxon>
        <taxon>Gnathifera</taxon>
        <taxon>Rotifera</taxon>
        <taxon>Eurotatoria</taxon>
        <taxon>Bdelloidea</taxon>
        <taxon>Adinetida</taxon>
        <taxon>Adinetidae</taxon>
        <taxon>Adineta</taxon>
    </lineage>
</organism>
<comment type="caution">
    <text evidence="2">The sequence shown here is derived from an EMBL/GenBank/DDBJ whole genome shotgun (WGS) entry which is preliminary data.</text>
</comment>
<dbReference type="EMBL" id="CAJNOJ010000137">
    <property type="protein sequence ID" value="CAF1182090.1"/>
    <property type="molecule type" value="Genomic_DNA"/>
</dbReference>
<evidence type="ECO:0000313" key="3">
    <source>
        <dbReference type="Proteomes" id="UP000663852"/>
    </source>
</evidence>
<dbReference type="OrthoDB" id="661148at2759"/>
<protein>
    <submittedName>
        <fullName evidence="2">Uncharacterized protein</fullName>
    </submittedName>
</protein>
<evidence type="ECO:0000313" key="2">
    <source>
        <dbReference type="EMBL" id="CAF1182090.1"/>
    </source>
</evidence>
<gene>
    <name evidence="2" type="ORF">EDS130_LOCUS24300</name>
</gene>
<feature type="transmembrane region" description="Helical" evidence="1">
    <location>
        <begin position="189"/>
        <end position="213"/>
    </location>
</feature>
<keyword evidence="1" id="KW-1133">Transmembrane helix</keyword>
<reference evidence="2" key="1">
    <citation type="submission" date="2021-02" db="EMBL/GenBank/DDBJ databases">
        <authorList>
            <person name="Nowell W R."/>
        </authorList>
    </citation>
    <scope>NUCLEOTIDE SEQUENCE</scope>
</reference>
<keyword evidence="1" id="KW-0472">Membrane</keyword>
<name>A0A814UXI2_ADIRI</name>
<dbReference type="AlphaFoldDB" id="A0A814UXI2"/>